<dbReference type="InterPro" id="IPR018060">
    <property type="entry name" value="HTH_AraC"/>
</dbReference>
<sequence>MPLTDLIVQIPPLPHFLTAGRDVFAAGSRHVERRAIGVFDLIVVASGALFLGEAGEEARIGAGEALVLRPDLHHYPTRPCETETHFYWLHFQIQSPWTEYGEHGALAASSLRSAESLHPGDHGRQYELRLPRHLALTNAPDTYAEIEGLLALNAKSDLASSWKQQSVFHGLLFRLCGDARQNRADSAAVQLAERAASFLKAHYRQPVTNERLRDALNYHPIYITRCMRAVFGRTPNEYVNEYRLEQAKLLLLTTDKPVAEIAAAVGYEDPAYFARRFSRAIGISPSAYRNRFEAGEQ</sequence>
<keyword evidence="2" id="KW-0238">DNA-binding</keyword>
<name>A0ABW9XRW0_9BACL</name>
<keyword evidence="1" id="KW-0805">Transcription regulation</keyword>
<dbReference type="PRINTS" id="PR00032">
    <property type="entry name" value="HTHARAC"/>
</dbReference>
<keyword evidence="6" id="KW-1185">Reference proteome</keyword>
<dbReference type="SUPFAM" id="SSF46689">
    <property type="entry name" value="Homeodomain-like"/>
    <property type="match status" value="1"/>
</dbReference>
<dbReference type="PANTHER" id="PTHR43280">
    <property type="entry name" value="ARAC-FAMILY TRANSCRIPTIONAL REGULATOR"/>
    <property type="match status" value="1"/>
</dbReference>
<dbReference type="EMBL" id="JAAAMV010000012">
    <property type="protein sequence ID" value="NBD25395.1"/>
    <property type="molecule type" value="Genomic_DNA"/>
</dbReference>
<feature type="domain" description="HTH araC/xylS-type" evidence="4">
    <location>
        <begin position="193"/>
        <end position="291"/>
    </location>
</feature>
<dbReference type="PANTHER" id="PTHR43280:SF30">
    <property type="entry name" value="MMSAB OPERON REGULATORY PROTEIN"/>
    <property type="match status" value="1"/>
</dbReference>
<accession>A0ABW9XRW0</accession>
<proteinExistence type="predicted"/>
<dbReference type="InterPro" id="IPR018062">
    <property type="entry name" value="HTH_AraC-typ_CS"/>
</dbReference>
<dbReference type="Gene3D" id="1.10.10.60">
    <property type="entry name" value="Homeodomain-like"/>
    <property type="match status" value="2"/>
</dbReference>
<dbReference type="SUPFAM" id="SSF51215">
    <property type="entry name" value="Regulatory protein AraC"/>
    <property type="match status" value="1"/>
</dbReference>
<dbReference type="PROSITE" id="PS01124">
    <property type="entry name" value="HTH_ARAC_FAMILY_2"/>
    <property type="match status" value="1"/>
</dbReference>
<evidence type="ECO:0000256" key="1">
    <source>
        <dbReference type="ARBA" id="ARBA00023015"/>
    </source>
</evidence>
<dbReference type="SMART" id="SM00342">
    <property type="entry name" value="HTH_ARAC"/>
    <property type="match status" value="1"/>
</dbReference>
<gene>
    <name evidence="5" type="ORF">GT019_16045</name>
</gene>
<evidence type="ECO:0000313" key="6">
    <source>
        <dbReference type="Proteomes" id="UP000665561"/>
    </source>
</evidence>
<dbReference type="InterPro" id="IPR020449">
    <property type="entry name" value="Tscrpt_reg_AraC-type_HTH"/>
</dbReference>
<reference evidence="5 6" key="1">
    <citation type="submission" date="2020-01" db="EMBL/GenBank/DDBJ databases">
        <title>Paenibacillus soybeanensis sp. nov. isolated from the nodules of soybean (Glycine max(L.) Merr).</title>
        <authorList>
            <person name="Wang H."/>
        </authorList>
    </citation>
    <scope>NUCLEOTIDE SEQUENCE [LARGE SCALE GENOMIC DNA]</scope>
    <source>
        <strain evidence="5 6">T1</strain>
    </source>
</reference>
<dbReference type="RefSeq" id="WP_161744205.1">
    <property type="nucleotide sequence ID" value="NZ_JAAAMV010000012.1"/>
</dbReference>
<dbReference type="Pfam" id="PF12833">
    <property type="entry name" value="HTH_18"/>
    <property type="match status" value="1"/>
</dbReference>
<dbReference type="InterPro" id="IPR037923">
    <property type="entry name" value="HTH-like"/>
</dbReference>
<dbReference type="PROSITE" id="PS00041">
    <property type="entry name" value="HTH_ARAC_FAMILY_1"/>
    <property type="match status" value="1"/>
</dbReference>
<dbReference type="Gene3D" id="2.60.120.280">
    <property type="entry name" value="Regulatory protein AraC"/>
    <property type="match status" value="1"/>
</dbReference>
<organism evidence="5 6">
    <name type="scientific">Paenibacillus glycinis</name>
    <dbReference type="NCBI Taxonomy" id="2697035"/>
    <lineage>
        <taxon>Bacteria</taxon>
        <taxon>Bacillati</taxon>
        <taxon>Bacillota</taxon>
        <taxon>Bacilli</taxon>
        <taxon>Bacillales</taxon>
        <taxon>Paenibacillaceae</taxon>
        <taxon>Paenibacillus</taxon>
    </lineage>
</organism>
<comment type="caution">
    <text evidence="5">The sequence shown here is derived from an EMBL/GenBank/DDBJ whole genome shotgun (WGS) entry which is preliminary data.</text>
</comment>
<dbReference type="Proteomes" id="UP000665561">
    <property type="component" value="Unassembled WGS sequence"/>
</dbReference>
<evidence type="ECO:0000313" key="5">
    <source>
        <dbReference type="EMBL" id="NBD25395.1"/>
    </source>
</evidence>
<protein>
    <submittedName>
        <fullName evidence="5">Helix-turn-helix domain-containing protein</fullName>
    </submittedName>
</protein>
<keyword evidence="3" id="KW-0804">Transcription</keyword>
<evidence type="ECO:0000256" key="2">
    <source>
        <dbReference type="ARBA" id="ARBA00023125"/>
    </source>
</evidence>
<evidence type="ECO:0000256" key="3">
    <source>
        <dbReference type="ARBA" id="ARBA00023163"/>
    </source>
</evidence>
<dbReference type="InterPro" id="IPR009057">
    <property type="entry name" value="Homeodomain-like_sf"/>
</dbReference>
<evidence type="ECO:0000259" key="4">
    <source>
        <dbReference type="PROSITE" id="PS01124"/>
    </source>
</evidence>